<sequence>MFKSPILRNKISYLTKHLTPKNGNKVAEGTSKGSNKQPPRNQEKFVITPAKLTDYYRIEDFPQPTPKFRELAANFFLHAKTQLQWTLASYEEIPDVKDELLRQKDPQYQPKFKSPILPEILMLGYTNAGKSTLINTLLNGMKPKDKSKEYAYSSSRAGFTKTMNSFNISNKFVLMDCPGYGKFGDEKQGEMVLTYISNRKQLRSAIMIIDSTNGFREEDILIINHLVDNGIPFDIVFSKVDVIIERIMKAHKVQTKNIEDVSQRLKNMNEIEAANSKIIQYFHTMIEDVGLSGMAVRPKLLFYNSQINSKTNKKSGFEEIRTTIIERCDLEESLKRLRSKK</sequence>
<dbReference type="EMBL" id="CALSDN010000002">
    <property type="protein sequence ID" value="CAH6719239.1"/>
    <property type="molecule type" value="Genomic_DNA"/>
</dbReference>
<evidence type="ECO:0000313" key="1">
    <source>
        <dbReference type="EMBL" id="CAH6719239.1"/>
    </source>
</evidence>
<keyword evidence="2" id="KW-1185">Reference proteome</keyword>
<organism evidence="1 2">
    <name type="scientific">[Candida] jaroonii</name>
    <dbReference type="NCBI Taxonomy" id="467808"/>
    <lineage>
        <taxon>Eukaryota</taxon>
        <taxon>Fungi</taxon>
        <taxon>Dikarya</taxon>
        <taxon>Ascomycota</taxon>
        <taxon>Saccharomycotina</taxon>
        <taxon>Pichiomycetes</taxon>
        <taxon>Debaryomycetaceae</taxon>
        <taxon>Yamadazyma</taxon>
    </lineage>
</organism>
<name>A0ACA9Y2Q8_9ASCO</name>
<evidence type="ECO:0000313" key="2">
    <source>
        <dbReference type="Proteomes" id="UP001152531"/>
    </source>
</evidence>
<comment type="caution">
    <text evidence="1">The sequence shown here is derived from an EMBL/GenBank/DDBJ whole genome shotgun (WGS) entry which is preliminary data.</text>
</comment>
<accession>A0ACA9Y2Q8</accession>
<dbReference type="Proteomes" id="UP001152531">
    <property type="component" value="Unassembled WGS sequence"/>
</dbReference>
<reference evidence="1" key="1">
    <citation type="submission" date="2022-06" db="EMBL/GenBank/DDBJ databases">
        <authorList>
            <person name="Legras J.-L."/>
            <person name="Devillers H."/>
            <person name="Grondin C."/>
        </authorList>
    </citation>
    <scope>NUCLEOTIDE SEQUENCE</scope>
    <source>
        <strain evidence="1">CLIB 1444</strain>
    </source>
</reference>
<proteinExistence type="predicted"/>
<gene>
    <name evidence="1" type="ORF">CLIB1444_02S04016</name>
</gene>
<protein>
    <submittedName>
        <fullName evidence="1">MIOREX complex component 8</fullName>
    </submittedName>
</protein>